<dbReference type="PANTHER" id="PTHR33877:SF2">
    <property type="entry name" value="OS07G0170200 PROTEIN"/>
    <property type="match status" value="1"/>
</dbReference>
<dbReference type="AlphaFoldDB" id="A0AAU7DKK6"/>
<dbReference type="Pfam" id="PF14279">
    <property type="entry name" value="HNH_5"/>
    <property type="match status" value="1"/>
</dbReference>
<dbReference type="Gene3D" id="1.10.30.50">
    <property type="match status" value="1"/>
</dbReference>
<keyword evidence="2" id="KW-0540">Nuclease</keyword>
<name>A0AAU7DKK6_9BACT</name>
<protein>
    <submittedName>
        <fullName evidence="2">HNH endonuclease</fullName>
    </submittedName>
</protein>
<keyword evidence="2" id="KW-0255">Endonuclease</keyword>
<sequence length="170" mass="19674">MTSAMTMPVLVLNASYEPVNITRARRALVLLIKGVAVIEEAHDRYVHVGLQLPCVIRLRQYRRLPLRIQTLSRKNILIRDGHICQYCGEKFLSSDLELEHVIPRARGGQSTWENLVAACRDCNARKADRTPTEAGMKLLRQPRRVTIHTSRAFMRQTGIGEEKWRKYLYY</sequence>
<dbReference type="InterPro" id="IPR003615">
    <property type="entry name" value="HNH_nuc"/>
</dbReference>
<dbReference type="InterPro" id="IPR052892">
    <property type="entry name" value="NA-targeting_endonuclease"/>
</dbReference>
<dbReference type="PANTHER" id="PTHR33877">
    <property type="entry name" value="SLL1193 PROTEIN"/>
    <property type="match status" value="1"/>
</dbReference>
<dbReference type="SMART" id="SM00507">
    <property type="entry name" value="HNHc"/>
    <property type="match status" value="1"/>
</dbReference>
<dbReference type="EMBL" id="CP121196">
    <property type="protein sequence ID" value="XBH18667.1"/>
    <property type="molecule type" value="Genomic_DNA"/>
</dbReference>
<keyword evidence="2" id="KW-0378">Hydrolase</keyword>
<dbReference type="RefSeq" id="WP_348263893.1">
    <property type="nucleotide sequence ID" value="NZ_CP121196.1"/>
</dbReference>
<dbReference type="InterPro" id="IPR029471">
    <property type="entry name" value="HNH_5"/>
</dbReference>
<reference evidence="2" key="1">
    <citation type="submission" date="2023-03" db="EMBL/GenBank/DDBJ databases">
        <title>Edaphobacter sp.</title>
        <authorList>
            <person name="Huber K.J."/>
            <person name="Papendorf J."/>
            <person name="Pilke C."/>
            <person name="Bunk B."/>
            <person name="Sproeer C."/>
            <person name="Pester M."/>
        </authorList>
    </citation>
    <scope>NUCLEOTIDE SEQUENCE</scope>
    <source>
        <strain evidence="2">DSM 110680</strain>
    </source>
</reference>
<gene>
    <name evidence="2" type="ORF">P8935_04930</name>
</gene>
<accession>A0AAU7DKK6</accession>
<dbReference type="CDD" id="cd00085">
    <property type="entry name" value="HNHc"/>
    <property type="match status" value="1"/>
</dbReference>
<evidence type="ECO:0000313" key="2">
    <source>
        <dbReference type="EMBL" id="XBH18667.1"/>
    </source>
</evidence>
<feature type="domain" description="HNH nuclease" evidence="1">
    <location>
        <begin position="71"/>
        <end position="124"/>
    </location>
</feature>
<organism evidence="2">
    <name type="scientific">Telmatobacter sp. DSM 110680</name>
    <dbReference type="NCBI Taxonomy" id="3036704"/>
    <lineage>
        <taxon>Bacteria</taxon>
        <taxon>Pseudomonadati</taxon>
        <taxon>Acidobacteriota</taxon>
        <taxon>Terriglobia</taxon>
        <taxon>Terriglobales</taxon>
        <taxon>Acidobacteriaceae</taxon>
        <taxon>Telmatobacter</taxon>
    </lineage>
</organism>
<proteinExistence type="predicted"/>
<dbReference type="GO" id="GO:0004519">
    <property type="term" value="F:endonuclease activity"/>
    <property type="evidence" value="ECO:0007669"/>
    <property type="project" value="UniProtKB-KW"/>
</dbReference>
<evidence type="ECO:0000259" key="1">
    <source>
        <dbReference type="SMART" id="SM00507"/>
    </source>
</evidence>